<dbReference type="GO" id="GO:0032259">
    <property type="term" value="P:methylation"/>
    <property type="evidence" value="ECO:0007669"/>
    <property type="project" value="UniProtKB-KW"/>
</dbReference>
<dbReference type="PANTHER" id="PTHR43591">
    <property type="entry name" value="METHYLTRANSFERASE"/>
    <property type="match status" value="1"/>
</dbReference>
<accession>A0A1Y6C3C7</accession>
<organism evidence="3 4">
    <name type="scientific">Tistlia consotensis USBA 355</name>
    <dbReference type="NCBI Taxonomy" id="560819"/>
    <lineage>
        <taxon>Bacteria</taxon>
        <taxon>Pseudomonadati</taxon>
        <taxon>Pseudomonadota</taxon>
        <taxon>Alphaproteobacteria</taxon>
        <taxon>Rhodospirillales</taxon>
        <taxon>Rhodovibrionaceae</taxon>
        <taxon>Tistlia</taxon>
    </lineage>
</organism>
<dbReference type="InterPro" id="IPR029063">
    <property type="entry name" value="SAM-dependent_MTases_sf"/>
</dbReference>
<keyword evidence="3" id="KW-0808">Transferase</keyword>
<keyword evidence="3" id="KW-0489">Methyltransferase</keyword>
<evidence type="ECO:0000313" key="3">
    <source>
        <dbReference type="EMBL" id="SMF43293.1"/>
    </source>
</evidence>
<dbReference type="CDD" id="cd02440">
    <property type="entry name" value="AdoMet_MTases"/>
    <property type="match status" value="1"/>
</dbReference>
<dbReference type="InterPro" id="IPR041698">
    <property type="entry name" value="Methyltransf_25"/>
</dbReference>
<name>A0A1Y6C3C7_9PROT</name>
<feature type="compositionally biased region" description="Basic and acidic residues" evidence="1">
    <location>
        <begin position="10"/>
        <end position="25"/>
    </location>
</feature>
<dbReference type="STRING" id="560819.SAMN05428998_11550"/>
<protein>
    <submittedName>
        <fullName evidence="3">Methyltransferase domain-containing protein</fullName>
    </submittedName>
</protein>
<gene>
    <name evidence="3" type="ORF">SAMN05428998_11550</name>
</gene>
<proteinExistence type="predicted"/>
<dbReference type="Gene3D" id="3.40.50.150">
    <property type="entry name" value="Vaccinia Virus protein VP39"/>
    <property type="match status" value="1"/>
</dbReference>
<dbReference type="AlphaFoldDB" id="A0A1Y6C3C7"/>
<reference evidence="3 4" key="1">
    <citation type="submission" date="2017-04" db="EMBL/GenBank/DDBJ databases">
        <authorList>
            <person name="Afonso C.L."/>
            <person name="Miller P.J."/>
            <person name="Scott M.A."/>
            <person name="Spackman E."/>
            <person name="Goraichik I."/>
            <person name="Dimitrov K.M."/>
            <person name="Suarez D.L."/>
            <person name="Swayne D.E."/>
        </authorList>
    </citation>
    <scope>NUCLEOTIDE SEQUENCE [LARGE SCALE GENOMIC DNA]</scope>
    <source>
        <strain evidence="3 4">USBA 355</strain>
    </source>
</reference>
<feature type="region of interest" description="Disordered" evidence="1">
    <location>
        <begin position="1"/>
        <end position="25"/>
    </location>
</feature>
<dbReference type="EMBL" id="FWZX01000015">
    <property type="protein sequence ID" value="SMF43293.1"/>
    <property type="molecule type" value="Genomic_DNA"/>
</dbReference>
<keyword evidence="4" id="KW-1185">Reference proteome</keyword>
<dbReference type="Pfam" id="PF13649">
    <property type="entry name" value="Methyltransf_25"/>
    <property type="match status" value="1"/>
</dbReference>
<dbReference type="SUPFAM" id="SSF53335">
    <property type="entry name" value="S-adenosyl-L-methionine-dependent methyltransferases"/>
    <property type="match status" value="1"/>
</dbReference>
<dbReference type="RefSeq" id="WP_085124014.1">
    <property type="nucleotide sequence ID" value="NZ_FWZX01000015.1"/>
</dbReference>
<dbReference type="PANTHER" id="PTHR43591:SF110">
    <property type="entry name" value="RHODANESE DOMAIN-CONTAINING PROTEIN"/>
    <property type="match status" value="1"/>
</dbReference>
<dbReference type="Proteomes" id="UP000192917">
    <property type="component" value="Unassembled WGS sequence"/>
</dbReference>
<feature type="domain" description="Methyltransferase" evidence="2">
    <location>
        <begin position="73"/>
        <end position="162"/>
    </location>
</feature>
<evidence type="ECO:0000256" key="1">
    <source>
        <dbReference type="SAM" id="MobiDB-lite"/>
    </source>
</evidence>
<evidence type="ECO:0000259" key="2">
    <source>
        <dbReference type="Pfam" id="PF13649"/>
    </source>
</evidence>
<dbReference type="GO" id="GO:0008168">
    <property type="term" value="F:methyltransferase activity"/>
    <property type="evidence" value="ECO:0007669"/>
    <property type="project" value="UniProtKB-KW"/>
</dbReference>
<evidence type="ECO:0000313" key="4">
    <source>
        <dbReference type="Proteomes" id="UP000192917"/>
    </source>
</evidence>
<sequence length="230" mass="24098">MSAEPGPDPAPDRTPDRVGRARRLTGPEDTRALYDDWAADYDAELLGAKGYVGPVETAKVVAEALPDRTAALLDIGCGTGLVGAALAGHGFSAIDGVDLSPAMLERARAKGVYRRLFAGDLLAGLDLPDHAYDAAVGVGVFSVSHIAVPALDELLRLVRPGGRIVPCIRLGPGSGPGGGRDDGGGFLRRFEVLESAGRLRILARRRAPYMRPPSEQAAGDDCEILVLEPL</sequence>